<sequence>MGQPVIYTIGHSTHSIENFIKLLKSRGITAIADVRSAPYSRFQPQFNRELLTKSLKDSGIEYVFVGDSIGGRSSNEDDYENGRVVYSRLKNSDNFENGLQRVVAGSEKYKLALMCSEKEPIECHRTLLVGHTLFERGIPVTHILGDGTLENHDDAIQRLLKIFKLDEPDLFRTNEEVISEALLRQEQKVAFTLGDPVKGRLDTGQLGESEEWTESI</sequence>
<reference evidence="1" key="1">
    <citation type="submission" date="2020-05" db="EMBL/GenBank/DDBJ databases">
        <authorList>
            <person name="Chiriac C."/>
            <person name="Salcher M."/>
            <person name="Ghai R."/>
            <person name="Kavagutti S V."/>
        </authorList>
    </citation>
    <scope>NUCLEOTIDE SEQUENCE</scope>
</reference>
<dbReference type="PANTHER" id="PTHR39337:SF1">
    <property type="entry name" value="BLR5642 PROTEIN"/>
    <property type="match status" value="1"/>
</dbReference>
<proteinExistence type="predicted"/>
<protein>
    <submittedName>
        <fullName evidence="1">Unannotated protein</fullName>
    </submittedName>
</protein>
<dbReference type="InterPro" id="IPR007438">
    <property type="entry name" value="DUF488"/>
</dbReference>
<name>A0A6J6MJW6_9ZZZZ</name>
<gene>
    <name evidence="1" type="ORF">UFOPK2343_00589</name>
</gene>
<accession>A0A6J6MJW6</accession>
<evidence type="ECO:0000313" key="1">
    <source>
        <dbReference type="EMBL" id="CAB4674252.1"/>
    </source>
</evidence>
<dbReference type="EMBL" id="CAEZXD010000011">
    <property type="protein sequence ID" value="CAB4674252.1"/>
    <property type="molecule type" value="Genomic_DNA"/>
</dbReference>
<dbReference type="PANTHER" id="PTHR39337">
    <property type="entry name" value="BLR5642 PROTEIN"/>
    <property type="match status" value="1"/>
</dbReference>
<dbReference type="Pfam" id="PF04343">
    <property type="entry name" value="DUF488"/>
    <property type="match status" value="1"/>
</dbReference>
<dbReference type="AlphaFoldDB" id="A0A6J6MJW6"/>
<organism evidence="1">
    <name type="scientific">freshwater metagenome</name>
    <dbReference type="NCBI Taxonomy" id="449393"/>
    <lineage>
        <taxon>unclassified sequences</taxon>
        <taxon>metagenomes</taxon>
        <taxon>ecological metagenomes</taxon>
    </lineage>
</organism>